<dbReference type="Gene3D" id="3.40.250.10">
    <property type="entry name" value="Rhodanese-like domain"/>
    <property type="match status" value="2"/>
</dbReference>
<gene>
    <name evidence="4" type="ORF">EAV92_20700</name>
</gene>
<evidence type="ECO:0000256" key="2">
    <source>
        <dbReference type="ARBA" id="ARBA00022737"/>
    </source>
</evidence>
<dbReference type="AlphaFoldDB" id="A0A3G3K2N8"/>
<accession>A0A3G3K2N8</accession>
<name>A0A3G3K2N8_9BACL</name>
<dbReference type="CDD" id="cd01448">
    <property type="entry name" value="TST_Repeat_1"/>
    <property type="match status" value="1"/>
</dbReference>
<dbReference type="KEGG" id="coh:EAV92_20700"/>
<evidence type="ECO:0000259" key="3">
    <source>
        <dbReference type="PROSITE" id="PS50206"/>
    </source>
</evidence>
<dbReference type="InterPro" id="IPR045078">
    <property type="entry name" value="TST/MPST-like"/>
</dbReference>
<dbReference type="CDD" id="cd01449">
    <property type="entry name" value="TST_Repeat_2"/>
    <property type="match status" value="1"/>
</dbReference>
<dbReference type="Pfam" id="PF00581">
    <property type="entry name" value="Rhodanese"/>
    <property type="match status" value="2"/>
</dbReference>
<dbReference type="FunFam" id="3.40.250.10:FF:000035">
    <property type="entry name" value="Thiosulfate sulfurtransferase"/>
    <property type="match status" value="1"/>
</dbReference>
<sequence length="284" mass="32170">MRNVVTMKWLLARLYEPDMVIVDCRFQLGQPDAGRHAYEESYIPGAVHFDLERDLSSPVGEHGGRHPLPDINELVQKLGKAGIDRNVRVIAYDDQGGMMASRFWWLLRYLGHEQVYVLDQGFSAWKSAGYPVTNAAPPVRFPKTFEAQLHPEMLASVEDVRRASQEGTDVLIDSREAPRYRGEMEPIDKKAGHIPTAKNRFWKDVLGADGAWKSAEEQRERFGDLKEEESIIVYCGSGVSACPNVLALEEAGFQNVRLYVGSWSDWISYIHNPITNGDEDYRAK</sequence>
<feature type="domain" description="Rhodanese" evidence="3">
    <location>
        <begin position="165"/>
        <end position="275"/>
    </location>
</feature>
<dbReference type="InterPro" id="IPR036873">
    <property type="entry name" value="Rhodanese-like_dom_sf"/>
</dbReference>
<keyword evidence="5" id="KW-1185">Reference proteome</keyword>
<organism evidence="4 5">
    <name type="scientific">Cohnella candidum</name>
    <dbReference type="NCBI Taxonomy" id="2674991"/>
    <lineage>
        <taxon>Bacteria</taxon>
        <taxon>Bacillati</taxon>
        <taxon>Bacillota</taxon>
        <taxon>Bacilli</taxon>
        <taxon>Bacillales</taxon>
        <taxon>Paenibacillaceae</taxon>
        <taxon>Cohnella</taxon>
    </lineage>
</organism>
<keyword evidence="1 4" id="KW-0808">Transferase</keyword>
<dbReference type="PROSITE" id="PS50206">
    <property type="entry name" value="RHODANESE_3"/>
    <property type="match status" value="2"/>
</dbReference>
<evidence type="ECO:0000256" key="1">
    <source>
        <dbReference type="ARBA" id="ARBA00022679"/>
    </source>
</evidence>
<proteinExistence type="predicted"/>
<evidence type="ECO:0000313" key="4">
    <source>
        <dbReference type="EMBL" id="AYQ74756.1"/>
    </source>
</evidence>
<dbReference type="SUPFAM" id="SSF52821">
    <property type="entry name" value="Rhodanese/Cell cycle control phosphatase"/>
    <property type="match status" value="2"/>
</dbReference>
<dbReference type="InterPro" id="IPR001763">
    <property type="entry name" value="Rhodanese-like_dom"/>
</dbReference>
<dbReference type="Proteomes" id="UP000269097">
    <property type="component" value="Chromosome"/>
</dbReference>
<dbReference type="PANTHER" id="PTHR11364">
    <property type="entry name" value="THIOSULFATE SULFERTANSFERASE"/>
    <property type="match status" value="1"/>
</dbReference>
<evidence type="ECO:0000313" key="5">
    <source>
        <dbReference type="Proteomes" id="UP000269097"/>
    </source>
</evidence>
<feature type="domain" description="Rhodanese" evidence="3">
    <location>
        <begin position="15"/>
        <end position="134"/>
    </location>
</feature>
<dbReference type="PANTHER" id="PTHR11364:SF27">
    <property type="entry name" value="SULFURTRANSFERASE"/>
    <property type="match status" value="1"/>
</dbReference>
<dbReference type="EMBL" id="CP033433">
    <property type="protein sequence ID" value="AYQ74756.1"/>
    <property type="molecule type" value="Genomic_DNA"/>
</dbReference>
<reference evidence="4 5" key="1">
    <citation type="submission" date="2018-10" db="EMBL/GenBank/DDBJ databases">
        <title>Genome Sequence of Cohnella sp.</title>
        <authorList>
            <person name="Srinivasan S."/>
            <person name="Kim M.K."/>
        </authorList>
    </citation>
    <scope>NUCLEOTIDE SEQUENCE [LARGE SCALE GENOMIC DNA]</scope>
    <source>
        <strain evidence="4 5">18JY8-7</strain>
    </source>
</reference>
<keyword evidence="2" id="KW-0677">Repeat</keyword>
<dbReference type="RefSeq" id="WP_123042836.1">
    <property type="nucleotide sequence ID" value="NZ_CP033433.1"/>
</dbReference>
<dbReference type="SMART" id="SM00450">
    <property type="entry name" value="RHOD"/>
    <property type="match status" value="2"/>
</dbReference>
<dbReference type="GO" id="GO:0004792">
    <property type="term" value="F:thiosulfate-cyanide sulfurtransferase activity"/>
    <property type="evidence" value="ECO:0007669"/>
    <property type="project" value="TreeGrafter"/>
</dbReference>
<protein>
    <submittedName>
        <fullName evidence="4">Sulfurtransferase</fullName>
    </submittedName>
</protein>